<reference evidence="1 2" key="1">
    <citation type="submission" date="2015-04" db="EMBL/GenBank/DDBJ databases">
        <title>Complete genome sequence of Schizopora paradoxa KUC8140, a cosmopolitan wood degrader in East Asia.</title>
        <authorList>
            <consortium name="DOE Joint Genome Institute"/>
            <person name="Min B."/>
            <person name="Park H."/>
            <person name="Jang Y."/>
            <person name="Kim J.-J."/>
            <person name="Kim K.H."/>
            <person name="Pangilinan J."/>
            <person name="Lipzen A."/>
            <person name="Riley R."/>
            <person name="Grigoriev I.V."/>
            <person name="Spatafora J.W."/>
            <person name="Choi I.-G."/>
        </authorList>
    </citation>
    <scope>NUCLEOTIDE SEQUENCE [LARGE SCALE GENOMIC DNA]</scope>
    <source>
        <strain evidence="1 2">KUC8140</strain>
    </source>
</reference>
<dbReference type="OrthoDB" id="3197992at2759"/>
<evidence type="ECO:0000313" key="2">
    <source>
        <dbReference type="Proteomes" id="UP000053477"/>
    </source>
</evidence>
<name>A0A0H2RNN3_9AGAM</name>
<accession>A0A0H2RNN3</accession>
<feature type="non-terminal residue" evidence="1">
    <location>
        <position position="1"/>
    </location>
</feature>
<keyword evidence="2" id="KW-1185">Reference proteome</keyword>
<protein>
    <submittedName>
        <fullName evidence="1">Uncharacterized protein</fullName>
    </submittedName>
</protein>
<proteinExistence type="predicted"/>
<organism evidence="1 2">
    <name type="scientific">Schizopora paradoxa</name>
    <dbReference type="NCBI Taxonomy" id="27342"/>
    <lineage>
        <taxon>Eukaryota</taxon>
        <taxon>Fungi</taxon>
        <taxon>Dikarya</taxon>
        <taxon>Basidiomycota</taxon>
        <taxon>Agaricomycotina</taxon>
        <taxon>Agaricomycetes</taxon>
        <taxon>Hymenochaetales</taxon>
        <taxon>Schizoporaceae</taxon>
        <taxon>Schizopora</taxon>
    </lineage>
</organism>
<dbReference type="InParanoid" id="A0A0H2RNN3"/>
<dbReference type="Proteomes" id="UP000053477">
    <property type="component" value="Unassembled WGS sequence"/>
</dbReference>
<sequence length="79" mass="9401">FRSLGDYYRGCQHYVMRYYNGEVQDCMNPDCKTSSVHRHKTARSCPCVAIKNDDRRVVNKFHFKCEPCTELERSSRGYR</sequence>
<evidence type="ECO:0000313" key="1">
    <source>
        <dbReference type="EMBL" id="KLO13469.1"/>
    </source>
</evidence>
<dbReference type="EMBL" id="KQ085959">
    <property type="protein sequence ID" value="KLO13469.1"/>
    <property type="molecule type" value="Genomic_DNA"/>
</dbReference>
<gene>
    <name evidence="1" type="ORF">SCHPADRAFT_828025</name>
</gene>
<dbReference type="AlphaFoldDB" id="A0A0H2RNN3"/>